<reference evidence="2" key="1">
    <citation type="submission" date="2016-02" db="EMBL/GenBank/DDBJ databases">
        <title>WGS assembly of Manihot esculenta.</title>
        <authorList>
            <person name="Bredeson J.V."/>
            <person name="Prochnik S.E."/>
            <person name="Lyons J.B."/>
            <person name="Schmutz J."/>
            <person name="Grimwood J."/>
            <person name="Vrebalov J."/>
            <person name="Bart R.S."/>
            <person name="Amuge T."/>
            <person name="Ferguson M.E."/>
            <person name="Green R."/>
            <person name="Putnam N."/>
            <person name="Stites J."/>
            <person name="Rounsley S."/>
            <person name="Rokhsar D.S."/>
        </authorList>
    </citation>
    <scope>NUCLEOTIDE SEQUENCE [LARGE SCALE GENOMIC DNA]</scope>
    <source>
        <tissue evidence="2">Leaf</tissue>
    </source>
</reference>
<accession>A0A2C9UB76</accession>
<organism evidence="2">
    <name type="scientific">Manihot esculenta</name>
    <name type="common">Cassava</name>
    <name type="synonym">Jatropha manihot</name>
    <dbReference type="NCBI Taxonomy" id="3983"/>
    <lineage>
        <taxon>Eukaryota</taxon>
        <taxon>Viridiplantae</taxon>
        <taxon>Streptophyta</taxon>
        <taxon>Embryophyta</taxon>
        <taxon>Tracheophyta</taxon>
        <taxon>Spermatophyta</taxon>
        <taxon>Magnoliopsida</taxon>
        <taxon>eudicotyledons</taxon>
        <taxon>Gunneridae</taxon>
        <taxon>Pentapetalae</taxon>
        <taxon>rosids</taxon>
        <taxon>fabids</taxon>
        <taxon>Malpighiales</taxon>
        <taxon>Euphorbiaceae</taxon>
        <taxon>Crotonoideae</taxon>
        <taxon>Manihoteae</taxon>
        <taxon>Manihot</taxon>
    </lineage>
</organism>
<dbReference type="PROSITE" id="PS51257">
    <property type="entry name" value="PROKAR_LIPOPROTEIN"/>
    <property type="match status" value="1"/>
</dbReference>
<name>A0A2C9UB76_MANES</name>
<proteinExistence type="predicted"/>
<keyword evidence="1" id="KW-0472">Membrane</keyword>
<protein>
    <submittedName>
        <fullName evidence="2">Uncharacterized protein</fullName>
    </submittedName>
</protein>
<dbReference type="AlphaFoldDB" id="A0A2C9UB76"/>
<keyword evidence="1" id="KW-1133">Transmembrane helix</keyword>
<sequence length="51" mass="5685">MLSVLVRLVTLAWVSGCSSWVLGCLGLDLSCSWLLFFLGSWICLSLFLYIV</sequence>
<dbReference type="EMBL" id="CM004402">
    <property type="protein sequence ID" value="OAY27385.1"/>
    <property type="molecule type" value="Genomic_DNA"/>
</dbReference>
<keyword evidence="1" id="KW-0812">Transmembrane</keyword>
<evidence type="ECO:0000256" key="1">
    <source>
        <dbReference type="SAM" id="Phobius"/>
    </source>
</evidence>
<gene>
    <name evidence="2" type="ORF">MANES_16G122100</name>
</gene>
<evidence type="ECO:0000313" key="2">
    <source>
        <dbReference type="EMBL" id="OAY27385.1"/>
    </source>
</evidence>
<feature type="transmembrane region" description="Helical" evidence="1">
    <location>
        <begin position="33"/>
        <end position="50"/>
    </location>
</feature>